<dbReference type="Proteomes" id="UP000741013">
    <property type="component" value="Unassembled WGS sequence"/>
</dbReference>
<feature type="domain" description="P/Homo B" evidence="7">
    <location>
        <begin position="395"/>
        <end position="513"/>
    </location>
</feature>
<evidence type="ECO:0000256" key="1">
    <source>
        <dbReference type="ARBA" id="ARBA00011073"/>
    </source>
</evidence>
<dbReference type="Gene3D" id="2.60.120.260">
    <property type="entry name" value="Galactose-binding domain-like"/>
    <property type="match status" value="1"/>
</dbReference>
<proteinExistence type="inferred from homology"/>
<evidence type="ECO:0000313" key="9">
    <source>
        <dbReference type="Proteomes" id="UP000741013"/>
    </source>
</evidence>
<dbReference type="SUPFAM" id="SSF54897">
    <property type="entry name" value="Protease propeptides/inhibitors"/>
    <property type="match status" value="1"/>
</dbReference>
<sequence>MRAQHRAWSRALVAGSAALVVAGLSSTTAQAQEGEVRGAGQPGAIDGSYIVVLKDGAQASSAGTLSSRYGAEVKLTYQTALNGFSARMDAGAARRLAADPAVAYVQQDGIARADATQDNPTWGLDRIDQAALPLDKKYTYPDHAGAGVTAYVLDTGARLSHQEFEGRAQNGYDFIDGDAVANDCNGHGTHVAGTIGGKSYGVAKKVSLVAVRVLDCQGNGEWSQVIGGIDWVAKNAKKPAVANMSLGGEANSAVDDAVKKAIGAGITFAVASGNSNTNACSTSPARTPEAITVNATDSSDNRSSFSNYGTCTDIFAPGTSVTSSWYTGDTATNTINGTSMATPHVAGAAALHLAANTSATPAQVRTALVQGATHNAVKNPGSGSPNELLRVTGTTPPPTCAGATNTDDVAIPDAGAAVTSSVVIASCEGNATSATKVAVSIRHPYTGDLVIDLLGPSGKAYNLKQAGGNSSIDLNSTFSVNASAEPKSGTWTLRVRDVYAYDIGSIDSFGVSF</sequence>
<dbReference type="InterPro" id="IPR034193">
    <property type="entry name" value="PCSK9_ProteinaseK-like"/>
</dbReference>
<protein>
    <submittedName>
        <fullName evidence="8">Subtilisin family serine protease</fullName>
    </submittedName>
</protein>
<reference evidence="8 9" key="1">
    <citation type="submission" date="2021-03" db="EMBL/GenBank/DDBJ databases">
        <title>Sequencing the genomes of 1000 actinobacteria strains.</title>
        <authorList>
            <person name="Klenk H.-P."/>
        </authorList>
    </citation>
    <scope>NUCLEOTIDE SEQUENCE [LARGE SCALE GENOMIC DNA]</scope>
    <source>
        <strain evidence="8 9">DSM 45510</strain>
    </source>
</reference>
<evidence type="ECO:0000256" key="6">
    <source>
        <dbReference type="SAM" id="SignalP"/>
    </source>
</evidence>
<dbReference type="CDD" id="cd04077">
    <property type="entry name" value="Peptidases_S8_PCSK9_ProteinaseK_like"/>
    <property type="match status" value="1"/>
</dbReference>
<keyword evidence="9" id="KW-1185">Reference proteome</keyword>
<gene>
    <name evidence="8" type="ORF">JOM49_002820</name>
</gene>
<keyword evidence="3 5" id="KW-0378">Hydrolase</keyword>
<evidence type="ECO:0000256" key="5">
    <source>
        <dbReference type="PROSITE-ProRule" id="PRU01240"/>
    </source>
</evidence>
<dbReference type="Gene3D" id="3.30.70.80">
    <property type="entry name" value="Peptidase S8 propeptide/proteinase inhibitor I9"/>
    <property type="match status" value="1"/>
</dbReference>
<dbReference type="InterPro" id="IPR036852">
    <property type="entry name" value="Peptidase_S8/S53_dom_sf"/>
</dbReference>
<dbReference type="PROSITE" id="PS00137">
    <property type="entry name" value="SUBTILASE_HIS"/>
    <property type="match status" value="1"/>
</dbReference>
<dbReference type="Pfam" id="PF05922">
    <property type="entry name" value="Inhibitor_I9"/>
    <property type="match status" value="1"/>
</dbReference>
<organism evidence="8 9">
    <name type="scientific">Amycolatopsis magusensis</name>
    <dbReference type="NCBI Taxonomy" id="882444"/>
    <lineage>
        <taxon>Bacteria</taxon>
        <taxon>Bacillati</taxon>
        <taxon>Actinomycetota</taxon>
        <taxon>Actinomycetes</taxon>
        <taxon>Pseudonocardiales</taxon>
        <taxon>Pseudonocardiaceae</taxon>
        <taxon>Amycolatopsis</taxon>
    </lineage>
</organism>
<dbReference type="RefSeq" id="WP_209664739.1">
    <property type="nucleotide sequence ID" value="NZ_JAGGMS010000001.1"/>
</dbReference>
<dbReference type="PANTHER" id="PTHR43806:SF11">
    <property type="entry name" value="CEREVISIN-RELATED"/>
    <property type="match status" value="1"/>
</dbReference>
<dbReference type="PROSITE" id="PS00138">
    <property type="entry name" value="SUBTILASE_SER"/>
    <property type="match status" value="1"/>
</dbReference>
<dbReference type="Pfam" id="PF00082">
    <property type="entry name" value="Peptidase_S8"/>
    <property type="match status" value="1"/>
</dbReference>
<evidence type="ECO:0000259" key="7">
    <source>
        <dbReference type="PROSITE" id="PS51829"/>
    </source>
</evidence>
<dbReference type="EMBL" id="JAGGMS010000001">
    <property type="protein sequence ID" value="MBP2181294.1"/>
    <property type="molecule type" value="Genomic_DNA"/>
</dbReference>
<dbReference type="InterPro" id="IPR022398">
    <property type="entry name" value="Peptidase_S8_His-AS"/>
</dbReference>
<accession>A0ABS4PPF3</accession>
<dbReference type="GO" id="GO:0006508">
    <property type="term" value="P:proteolysis"/>
    <property type="evidence" value="ECO:0007669"/>
    <property type="project" value="UniProtKB-KW"/>
</dbReference>
<keyword evidence="2 5" id="KW-0645">Protease</keyword>
<dbReference type="InterPro" id="IPR015500">
    <property type="entry name" value="Peptidase_S8_subtilisin-rel"/>
</dbReference>
<feature type="active site" description="Charge relay system" evidence="5">
    <location>
        <position position="154"/>
    </location>
</feature>
<feature type="signal peptide" evidence="6">
    <location>
        <begin position="1"/>
        <end position="31"/>
    </location>
</feature>
<dbReference type="PROSITE" id="PS51892">
    <property type="entry name" value="SUBTILASE"/>
    <property type="match status" value="1"/>
</dbReference>
<comment type="similarity">
    <text evidence="1 5">Belongs to the peptidase S8 family.</text>
</comment>
<dbReference type="InterPro" id="IPR037045">
    <property type="entry name" value="S8pro/Inhibitor_I9_sf"/>
</dbReference>
<dbReference type="Pfam" id="PF01483">
    <property type="entry name" value="P_proprotein"/>
    <property type="match status" value="1"/>
</dbReference>
<dbReference type="InterPro" id="IPR008979">
    <property type="entry name" value="Galactose-bd-like_sf"/>
</dbReference>
<dbReference type="PANTHER" id="PTHR43806">
    <property type="entry name" value="PEPTIDASE S8"/>
    <property type="match status" value="1"/>
</dbReference>
<feature type="active site" description="Charge relay system" evidence="5">
    <location>
        <position position="187"/>
    </location>
</feature>
<dbReference type="Gene3D" id="3.40.50.200">
    <property type="entry name" value="Peptidase S8/S53 domain"/>
    <property type="match status" value="1"/>
</dbReference>
<comment type="caution">
    <text evidence="8">The sequence shown here is derived from an EMBL/GenBank/DDBJ whole genome shotgun (WGS) entry which is preliminary data.</text>
</comment>
<evidence type="ECO:0000256" key="3">
    <source>
        <dbReference type="ARBA" id="ARBA00022801"/>
    </source>
</evidence>
<evidence type="ECO:0000313" key="8">
    <source>
        <dbReference type="EMBL" id="MBP2181294.1"/>
    </source>
</evidence>
<dbReference type="InterPro" id="IPR002884">
    <property type="entry name" value="P_dom"/>
</dbReference>
<dbReference type="InterPro" id="IPR000209">
    <property type="entry name" value="Peptidase_S8/S53_dom"/>
</dbReference>
<dbReference type="SUPFAM" id="SSF49785">
    <property type="entry name" value="Galactose-binding domain-like"/>
    <property type="match status" value="1"/>
</dbReference>
<dbReference type="InterPro" id="IPR050131">
    <property type="entry name" value="Peptidase_S8_subtilisin-like"/>
</dbReference>
<evidence type="ECO:0000256" key="2">
    <source>
        <dbReference type="ARBA" id="ARBA00022670"/>
    </source>
</evidence>
<name>A0ABS4PPF3_9PSEU</name>
<keyword evidence="6" id="KW-0732">Signal</keyword>
<dbReference type="PROSITE" id="PS51829">
    <property type="entry name" value="P_HOMO_B"/>
    <property type="match status" value="1"/>
</dbReference>
<dbReference type="InterPro" id="IPR023828">
    <property type="entry name" value="Peptidase_S8_Ser-AS"/>
</dbReference>
<feature type="chain" id="PRO_5045643640" evidence="6">
    <location>
        <begin position="32"/>
        <end position="513"/>
    </location>
</feature>
<evidence type="ECO:0000256" key="4">
    <source>
        <dbReference type="ARBA" id="ARBA00022825"/>
    </source>
</evidence>
<dbReference type="PRINTS" id="PR00723">
    <property type="entry name" value="SUBTILISIN"/>
</dbReference>
<dbReference type="SUPFAM" id="SSF52743">
    <property type="entry name" value="Subtilisin-like"/>
    <property type="match status" value="1"/>
</dbReference>
<feature type="active site" description="Charge relay system" evidence="5">
    <location>
        <position position="339"/>
    </location>
</feature>
<dbReference type="InterPro" id="IPR010259">
    <property type="entry name" value="S8pro/Inhibitor_I9"/>
</dbReference>
<dbReference type="GO" id="GO:0008233">
    <property type="term" value="F:peptidase activity"/>
    <property type="evidence" value="ECO:0007669"/>
    <property type="project" value="UniProtKB-KW"/>
</dbReference>
<keyword evidence="4 5" id="KW-0720">Serine protease</keyword>